<proteinExistence type="predicted"/>
<evidence type="ECO:0000313" key="1">
    <source>
        <dbReference type="EMBL" id="KAK1317289.1"/>
    </source>
</evidence>
<reference evidence="1" key="2">
    <citation type="submission" date="2023-06" db="EMBL/GenBank/DDBJ databases">
        <authorList>
            <person name="Ma L."/>
            <person name="Liu K.-W."/>
            <person name="Li Z."/>
            <person name="Hsiao Y.-Y."/>
            <person name="Qi Y."/>
            <person name="Fu T."/>
            <person name="Tang G."/>
            <person name="Zhang D."/>
            <person name="Sun W.-H."/>
            <person name="Liu D.-K."/>
            <person name="Li Y."/>
            <person name="Chen G.-Z."/>
            <person name="Liu X.-D."/>
            <person name="Liao X.-Y."/>
            <person name="Jiang Y.-T."/>
            <person name="Yu X."/>
            <person name="Hao Y."/>
            <person name="Huang J."/>
            <person name="Zhao X.-W."/>
            <person name="Ke S."/>
            <person name="Chen Y.-Y."/>
            <person name="Wu W.-L."/>
            <person name="Hsu J.-L."/>
            <person name="Lin Y.-F."/>
            <person name="Huang M.-D."/>
            <person name="Li C.-Y."/>
            <person name="Huang L."/>
            <person name="Wang Z.-W."/>
            <person name="Zhao X."/>
            <person name="Zhong W.-Y."/>
            <person name="Peng D.-H."/>
            <person name="Ahmad S."/>
            <person name="Lan S."/>
            <person name="Zhang J.-S."/>
            <person name="Tsai W.-C."/>
            <person name="Van De Peer Y."/>
            <person name="Liu Z.-J."/>
        </authorList>
    </citation>
    <scope>NUCLEOTIDE SEQUENCE</scope>
    <source>
        <strain evidence="1">CP</strain>
        <tissue evidence="1">Leaves</tissue>
    </source>
</reference>
<accession>A0AAV9EW76</accession>
<gene>
    <name evidence="1" type="ORF">QJS10_CPA05g01669</name>
</gene>
<sequence>MGMFQQKLRNLQRSLRQWHRSQIGNLQVRVHEAHQQLQQLMELESHQSVDSPISDSIRSASNKLSALQRQSEMYWAQRARIQWLKEGDKNTRYFQHRVQRRRIRNRINMVRTSEGIIINDQEQIHHYVEKFFEEHWTSRQHSVIQIPENLLSRRVPMEMAAQLILPFTEEEVEWAVRRLPFNKAPGPDGFPGEFYKAFWPIIKNDLVRAVRNFHDTSSLPFSWGSSHIVLIPKDIYPALNHILYADDLLIVGIAKPSQCVLIRDILKEAQELTAQLNESTLLQLEKVIRGFLWSDGINLRPIHLVHWEAITAERSRGGLGIRRLTFLKKAILAKLAFRFLLCPSLVGQHMHIKYNWVVNPWEVSPRKNSSSVWKALCKGLQLIRLHVRLIPGDLGSTNLLKDPWFMPVPFSRIPTFINMEEARLDYSILDVVQNNQWSVSILKRVLPDYWVDQIKLQPVPNITQDGRPRWVWEGSCSDKPSTRELYTLLNPLPRSHEEVGWKIIWRIPVIPKVQIFVWKLAWESVNSSTHEAGAAFVVYARDVNSLNGRVVGAGFTGWPWSAPIRMEAEAIRLGVQFARKKGLQNLVELMSLLQGRMNGPASLQQTISAIRECDLSEDKIIFCKVNRTHVRAAEVLALHARWTQEHAISDALSNDSIRSLLLPVMDSIKECIGVLNHFVIVNS</sequence>
<evidence type="ECO:0000313" key="2">
    <source>
        <dbReference type="Proteomes" id="UP001180020"/>
    </source>
</evidence>
<organism evidence="1 2">
    <name type="scientific">Acorus calamus</name>
    <name type="common">Sweet flag</name>
    <dbReference type="NCBI Taxonomy" id="4465"/>
    <lineage>
        <taxon>Eukaryota</taxon>
        <taxon>Viridiplantae</taxon>
        <taxon>Streptophyta</taxon>
        <taxon>Embryophyta</taxon>
        <taxon>Tracheophyta</taxon>
        <taxon>Spermatophyta</taxon>
        <taxon>Magnoliopsida</taxon>
        <taxon>Liliopsida</taxon>
        <taxon>Acoraceae</taxon>
        <taxon>Acorus</taxon>
    </lineage>
</organism>
<dbReference type="AlphaFoldDB" id="A0AAV9EW76"/>
<protein>
    <recommendedName>
        <fullName evidence="3">Reverse transcriptase</fullName>
    </recommendedName>
</protein>
<reference evidence="1" key="1">
    <citation type="journal article" date="2023" name="Nat. Commun.">
        <title>Diploid and tetraploid genomes of Acorus and the evolution of monocots.</title>
        <authorList>
            <person name="Ma L."/>
            <person name="Liu K.W."/>
            <person name="Li Z."/>
            <person name="Hsiao Y.Y."/>
            <person name="Qi Y."/>
            <person name="Fu T."/>
            <person name="Tang G.D."/>
            <person name="Zhang D."/>
            <person name="Sun W.H."/>
            <person name="Liu D.K."/>
            <person name="Li Y."/>
            <person name="Chen G.Z."/>
            <person name="Liu X.D."/>
            <person name="Liao X.Y."/>
            <person name="Jiang Y.T."/>
            <person name="Yu X."/>
            <person name="Hao Y."/>
            <person name="Huang J."/>
            <person name="Zhao X.W."/>
            <person name="Ke S."/>
            <person name="Chen Y.Y."/>
            <person name="Wu W.L."/>
            <person name="Hsu J.L."/>
            <person name="Lin Y.F."/>
            <person name="Huang M.D."/>
            <person name="Li C.Y."/>
            <person name="Huang L."/>
            <person name="Wang Z.W."/>
            <person name="Zhao X."/>
            <person name="Zhong W.Y."/>
            <person name="Peng D.H."/>
            <person name="Ahmad S."/>
            <person name="Lan S."/>
            <person name="Zhang J.S."/>
            <person name="Tsai W.C."/>
            <person name="Van de Peer Y."/>
            <person name="Liu Z.J."/>
        </authorList>
    </citation>
    <scope>NUCLEOTIDE SEQUENCE</scope>
    <source>
        <strain evidence="1">CP</strain>
    </source>
</reference>
<dbReference type="Proteomes" id="UP001180020">
    <property type="component" value="Unassembled WGS sequence"/>
</dbReference>
<keyword evidence="2" id="KW-1185">Reference proteome</keyword>
<name>A0AAV9EW76_ACOCL</name>
<comment type="caution">
    <text evidence="1">The sequence shown here is derived from an EMBL/GenBank/DDBJ whole genome shotgun (WGS) entry which is preliminary data.</text>
</comment>
<evidence type="ECO:0008006" key="3">
    <source>
        <dbReference type="Google" id="ProtNLM"/>
    </source>
</evidence>
<dbReference type="EMBL" id="JAUJYO010000005">
    <property type="protein sequence ID" value="KAK1317289.1"/>
    <property type="molecule type" value="Genomic_DNA"/>
</dbReference>
<dbReference type="PANTHER" id="PTHR19446">
    <property type="entry name" value="REVERSE TRANSCRIPTASES"/>
    <property type="match status" value="1"/>
</dbReference>